<keyword evidence="1" id="KW-1133">Transmembrane helix</keyword>
<feature type="transmembrane region" description="Helical" evidence="1">
    <location>
        <begin position="6"/>
        <end position="27"/>
    </location>
</feature>
<dbReference type="InterPro" id="IPR016785">
    <property type="entry name" value="ComGD"/>
</dbReference>
<gene>
    <name evidence="2" type="ORF">CJ192_01090</name>
</gene>
<dbReference type="InterPro" id="IPR012902">
    <property type="entry name" value="N_methyl_site"/>
</dbReference>
<evidence type="ECO:0000256" key="1">
    <source>
        <dbReference type="SAM" id="Phobius"/>
    </source>
</evidence>
<protein>
    <submittedName>
        <fullName evidence="2">Prepilin-type cleavage/methylation domain-containing protein</fullName>
    </submittedName>
</protein>
<dbReference type="EMBL" id="PNHP01000001">
    <property type="protein sequence ID" value="PMC82357.1"/>
    <property type="molecule type" value="Genomic_DNA"/>
</dbReference>
<dbReference type="Pfam" id="PF07963">
    <property type="entry name" value="N_methyl"/>
    <property type="match status" value="1"/>
</dbReference>
<dbReference type="GeneID" id="84577774"/>
<sequence length="143" mass="16611">MKKRAFTLIELIITLAIISTIASLIMIKTGIISKFEEKKEIENLISDFNYCREKSLASGNNFEIQIKDDKYKIIKYADNSLVKEVDLKYISPFNSYSLIFKPTGSVEKAKTLAFYSKYYKYRIIVSPIAGRIRSEKEKRIYPN</sequence>
<dbReference type="InterPro" id="IPR045584">
    <property type="entry name" value="Pilin-like"/>
</dbReference>
<keyword evidence="1" id="KW-0812">Transmembrane</keyword>
<comment type="caution">
    <text evidence="2">The sequence shown here is derived from an EMBL/GenBank/DDBJ whole genome shotgun (WGS) entry which is preliminary data.</text>
</comment>
<dbReference type="AlphaFoldDB" id="A0A2N6UKL4"/>
<proteinExistence type="predicted"/>
<dbReference type="RefSeq" id="WP_102197446.1">
    <property type="nucleotide sequence ID" value="NZ_CAUPDS010000009.1"/>
</dbReference>
<dbReference type="GO" id="GO:0030420">
    <property type="term" value="P:establishment of competence for transformation"/>
    <property type="evidence" value="ECO:0007669"/>
    <property type="project" value="InterPro"/>
</dbReference>
<accession>A0A2N6UKL4</accession>
<name>A0A2N6UKL4_9FIRM</name>
<evidence type="ECO:0000313" key="2">
    <source>
        <dbReference type="EMBL" id="PMC82357.1"/>
    </source>
</evidence>
<dbReference type="SUPFAM" id="SSF54523">
    <property type="entry name" value="Pili subunits"/>
    <property type="match status" value="1"/>
</dbReference>
<dbReference type="Proteomes" id="UP000235658">
    <property type="component" value="Unassembled WGS sequence"/>
</dbReference>
<dbReference type="Gene3D" id="3.30.700.10">
    <property type="entry name" value="Glycoprotein, Type 4 Pilin"/>
    <property type="match status" value="1"/>
</dbReference>
<dbReference type="PIRSF" id="PIRSF021292">
    <property type="entry name" value="Competence_ComGD"/>
    <property type="match status" value="1"/>
</dbReference>
<dbReference type="NCBIfam" id="TIGR02532">
    <property type="entry name" value="IV_pilin_GFxxxE"/>
    <property type="match status" value="1"/>
</dbReference>
<keyword evidence="1" id="KW-0472">Membrane</keyword>
<evidence type="ECO:0000313" key="3">
    <source>
        <dbReference type="Proteomes" id="UP000235658"/>
    </source>
</evidence>
<reference evidence="2 3" key="1">
    <citation type="submission" date="2017-09" db="EMBL/GenBank/DDBJ databases">
        <title>Bacterial strain isolated from the female urinary microbiota.</title>
        <authorList>
            <person name="Thomas-White K."/>
            <person name="Kumar N."/>
            <person name="Forster S."/>
            <person name="Putonti C."/>
            <person name="Lawley T."/>
            <person name="Wolfe A.J."/>
        </authorList>
    </citation>
    <scope>NUCLEOTIDE SEQUENCE [LARGE SCALE GENOMIC DNA]</scope>
    <source>
        <strain evidence="2 3">UMB0204</strain>
    </source>
</reference>
<organism evidence="2 3">
    <name type="scientific">Anaerococcus hydrogenalis</name>
    <dbReference type="NCBI Taxonomy" id="33029"/>
    <lineage>
        <taxon>Bacteria</taxon>
        <taxon>Bacillati</taxon>
        <taxon>Bacillota</taxon>
        <taxon>Tissierellia</taxon>
        <taxon>Tissierellales</taxon>
        <taxon>Peptoniphilaceae</taxon>
        <taxon>Anaerococcus</taxon>
    </lineage>
</organism>